<keyword evidence="2" id="KW-1185">Reference proteome</keyword>
<organism evidence="1 2">
    <name type="scientific">Populus trichocarpa</name>
    <name type="common">Western balsam poplar</name>
    <name type="synonym">Populus balsamifera subsp. trichocarpa</name>
    <dbReference type="NCBI Taxonomy" id="3694"/>
    <lineage>
        <taxon>Eukaryota</taxon>
        <taxon>Viridiplantae</taxon>
        <taxon>Streptophyta</taxon>
        <taxon>Embryophyta</taxon>
        <taxon>Tracheophyta</taxon>
        <taxon>Spermatophyta</taxon>
        <taxon>Magnoliopsida</taxon>
        <taxon>eudicotyledons</taxon>
        <taxon>Gunneridae</taxon>
        <taxon>Pentapetalae</taxon>
        <taxon>rosids</taxon>
        <taxon>fabids</taxon>
        <taxon>Malpighiales</taxon>
        <taxon>Salicaceae</taxon>
        <taxon>Saliceae</taxon>
        <taxon>Populus</taxon>
    </lineage>
</organism>
<evidence type="ECO:0000313" key="2">
    <source>
        <dbReference type="Proteomes" id="UP000006729"/>
    </source>
</evidence>
<name>A0A2K2B1P6_POPTR</name>
<dbReference type="AlphaFoldDB" id="A0A2K2B1P6"/>
<evidence type="ECO:0000313" key="1">
    <source>
        <dbReference type="EMBL" id="PNT43699.1"/>
    </source>
</evidence>
<dbReference type="Proteomes" id="UP000006729">
    <property type="component" value="Chromosome 3"/>
</dbReference>
<dbReference type="InParanoid" id="A0A2K2B1P6"/>
<gene>
    <name evidence="1" type="ORF">POPTR_003G049000</name>
</gene>
<protein>
    <submittedName>
        <fullName evidence="1">Uncharacterized protein</fullName>
    </submittedName>
</protein>
<proteinExistence type="predicted"/>
<sequence length="72" mass="8638">MRGFYLYIEERMIVIFQCFVSDCMIFILKCVKVKYVCVKKLSHIFSTICIMNLIIQTPKSNKFSSDRQLHFF</sequence>
<accession>A0A2K2B1P6</accession>
<dbReference type="EMBL" id="CM009292">
    <property type="protein sequence ID" value="PNT43699.1"/>
    <property type="molecule type" value="Genomic_DNA"/>
</dbReference>
<reference evidence="1 2" key="1">
    <citation type="journal article" date="2006" name="Science">
        <title>The genome of black cottonwood, Populus trichocarpa (Torr. &amp; Gray).</title>
        <authorList>
            <person name="Tuskan G.A."/>
            <person name="Difazio S."/>
            <person name="Jansson S."/>
            <person name="Bohlmann J."/>
            <person name="Grigoriev I."/>
            <person name="Hellsten U."/>
            <person name="Putnam N."/>
            <person name="Ralph S."/>
            <person name="Rombauts S."/>
            <person name="Salamov A."/>
            <person name="Schein J."/>
            <person name="Sterck L."/>
            <person name="Aerts A."/>
            <person name="Bhalerao R.R."/>
            <person name="Bhalerao R.P."/>
            <person name="Blaudez D."/>
            <person name="Boerjan W."/>
            <person name="Brun A."/>
            <person name="Brunner A."/>
            <person name="Busov V."/>
            <person name="Campbell M."/>
            <person name="Carlson J."/>
            <person name="Chalot M."/>
            <person name="Chapman J."/>
            <person name="Chen G.L."/>
            <person name="Cooper D."/>
            <person name="Coutinho P.M."/>
            <person name="Couturier J."/>
            <person name="Covert S."/>
            <person name="Cronk Q."/>
            <person name="Cunningham R."/>
            <person name="Davis J."/>
            <person name="Degroeve S."/>
            <person name="Dejardin A."/>
            <person name="Depamphilis C."/>
            <person name="Detter J."/>
            <person name="Dirks B."/>
            <person name="Dubchak I."/>
            <person name="Duplessis S."/>
            <person name="Ehlting J."/>
            <person name="Ellis B."/>
            <person name="Gendler K."/>
            <person name="Goodstein D."/>
            <person name="Gribskov M."/>
            <person name="Grimwood J."/>
            <person name="Groover A."/>
            <person name="Gunter L."/>
            <person name="Hamberger B."/>
            <person name="Heinze B."/>
            <person name="Helariutta Y."/>
            <person name="Henrissat B."/>
            <person name="Holligan D."/>
            <person name="Holt R."/>
            <person name="Huang W."/>
            <person name="Islam-Faridi N."/>
            <person name="Jones S."/>
            <person name="Jones-Rhoades M."/>
            <person name="Jorgensen R."/>
            <person name="Joshi C."/>
            <person name="Kangasjarvi J."/>
            <person name="Karlsson J."/>
            <person name="Kelleher C."/>
            <person name="Kirkpatrick R."/>
            <person name="Kirst M."/>
            <person name="Kohler A."/>
            <person name="Kalluri U."/>
            <person name="Larimer F."/>
            <person name="Leebens-Mack J."/>
            <person name="Leple J.C."/>
            <person name="Locascio P."/>
            <person name="Lou Y."/>
            <person name="Lucas S."/>
            <person name="Martin F."/>
            <person name="Montanini B."/>
            <person name="Napoli C."/>
            <person name="Nelson D.R."/>
            <person name="Nelson C."/>
            <person name="Nieminen K."/>
            <person name="Nilsson O."/>
            <person name="Pereda V."/>
            <person name="Peter G."/>
            <person name="Philippe R."/>
            <person name="Pilate G."/>
            <person name="Poliakov A."/>
            <person name="Razumovskaya J."/>
            <person name="Richardson P."/>
            <person name="Rinaldi C."/>
            <person name="Ritland K."/>
            <person name="Rouze P."/>
            <person name="Ryaboy D."/>
            <person name="Schmutz J."/>
            <person name="Schrader J."/>
            <person name="Segerman B."/>
            <person name="Shin H."/>
            <person name="Siddiqui A."/>
            <person name="Sterky F."/>
            <person name="Terry A."/>
            <person name="Tsai C.J."/>
            <person name="Uberbacher E."/>
            <person name="Unneberg P."/>
            <person name="Vahala J."/>
            <person name="Wall K."/>
            <person name="Wessler S."/>
            <person name="Yang G."/>
            <person name="Yin T."/>
            <person name="Douglas C."/>
            <person name="Marra M."/>
            <person name="Sandberg G."/>
            <person name="Van de Peer Y."/>
            <person name="Rokhsar D."/>
        </authorList>
    </citation>
    <scope>NUCLEOTIDE SEQUENCE [LARGE SCALE GENOMIC DNA]</scope>
    <source>
        <strain evidence="2">cv. Nisqually</strain>
    </source>
</reference>